<dbReference type="InterPro" id="IPR000477">
    <property type="entry name" value="RT_dom"/>
</dbReference>
<dbReference type="AlphaFoldDB" id="A0A1A8R5C4"/>
<dbReference type="PANTHER" id="PTHR33332">
    <property type="entry name" value="REVERSE TRANSCRIPTASE DOMAIN-CONTAINING PROTEIN"/>
    <property type="match status" value="1"/>
</dbReference>
<dbReference type="EMBL" id="HAEI01007117">
    <property type="protein sequence ID" value="SBS00449.1"/>
    <property type="molecule type" value="Transcribed_RNA"/>
</dbReference>
<proteinExistence type="predicted"/>
<dbReference type="PROSITE" id="PS50878">
    <property type="entry name" value="RT_POL"/>
    <property type="match status" value="1"/>
</dbReference>
<protein>
    <recommendedName>
        <fullName evidence="1">Reverse transcriptase domain-containing protein</fullName>
    </recommendedName>
</protein>
<evidence type="ECO:0000313" key="2">
    <source>
        <dbReference type="EMBL" id="SBS00449.1"/>
    </source>
</evidence>
<feature type="non-terminal residue" evidence="2">
    <location>
        <position position="1"/>
    </location>
</feature>
<evidence type="ECO:0000259" key="1">
    <source>
        <dbReference type="PROSITE" id="PS50878"/>
    </source>
</evidence>
<feature type="domain" description="Reverse transcriptase" evidence="1">
    <location>
        <begin position="1"/>
        <end position="133"/>
    </location>
</feature>
<name>A0A1A8R5C4_9TELE</name>
<sequence>KSHINLVFVDFSSAFNTAQPHLMGLKLLNLNVNPHLILWVLSFLTGREQRVRVNGHHSTARSLSTGSPQGSVISPLLFILYTNDCRSTTPGIAYIKYPDYTLIMDTINIEGMLQKELDSFSLWCTENCLDLNI</sequence>
<accession>A0A1A8R5C4</accession>
<gene>
    <name evidence="2" type="primary">CR392001.1</name>
</gene>
<organism evidence="2">
    <name type="scientific">Nothobranchius rachovii</name>
    <name type="common">bluefin notho</name>
    <dbReference type="NCBI Taxonomy" id="451742"/>
    <lineage>
        <taxon>Eukaryota</taxon>
        <taxon>Metazoa</taxon>
        <taxon>Chordata</taxon>
        <taxon>Craniata</taxon>
        <taxon>Vertebrata</taxon>
        <taxon>Euteleostomi</taxon>
        <taxon>Actinopterygii</taxon>
        <taxon>Neopterygii</taxon>
        <taxon>Teleostei</taxon>
        <taxon>Neoteleostei</taxon>
        <taxon>Acanthomorphata</taxon>
        <taxon>Ovalentaria</taxon>
        <taxon>Atherinomorphae</taxon>
        <taxon>Cyprinodontiformes</taxon>
        <taxon>Nothobranchiidae</taxon>
        <taxon>Nothobranchius</taxon>
    </lineage>
</organism>
<dbReference type="Pfam" id="PF00078">
    <property type="entry name" value="RVT_1"/>
    <property type="match status" value="1"/>
</dbReference>
<feature type="non-terminal residue" evidence="2">
    <location>
        <position position="133"/>
    </location>
</feature>
<reference evidence="2" key="2">
    <citation type="submission" date="2016-06" db="EMBL/GenBank/DDBJ databases">
        <title>The genome of a short-lived fish provides insights into sex chromosome evolution and the genetic control of aging.</title>
        <authorList>
            <person name="Reichwald K."/>
            <person name="Felder M."/>
            <person name="Petzold A."/>
            <person name="Koch P."/>
            <person name="Groth M."/>
            <person name="Platzer M."/>
        </authorList>
    </citation>
    <scope>NUCLEOTIDE SEQUENCE</scope>
    <source>
        <tissue evidence="2">Brain</tissue>
    </source>
</reference>
<reference evidence="2" key="1">
    <citation type="submission" date="2016-05" db="EMBL/GenBank/DDBJ databases">
        <authorList>
            <person name="Lavstsen T."/>
            <person name="Jespersen J.S."/>
        </authorList>
    </citation>
    <scope>NUCLEOTIDE SEQUENCE</scope>
    <source>
        <tissue evidence="2">Brain</tissue>
    </source>
</reference>